<evidence type="ECO:0000313" key="2">
    <source>
        <dbReference type="Proteomes" id="UP000289238"/>
    </source>
</evidence>
<dbReference type="RefSeq" id="WP_128758542.1">
    <property type="nucleotide sequence ID" value="NZ_QOVM01000007.1"/>
</dbReference>
<dbReference type="OrthoDB" id="1451120at2"/>
<dbReference type="Proteomes" id="UP000289238">
    <property type="component" value="Unassembled WGS sequence"/>
</dbReference>
<evidence type="ECO:0000313" key="1">
    <source>
        <dbReference type="EMBL" id="RXG20685.1"/>
    </source>
</evidence>
<dbReference type="EMBL" id="QOVM01000007">
    <property type="protein sequence ID" value="RXG20685.1"/>
    <property type="molecule type" value="Genomic_DNA"/>
</dbReference>
<proteinExistence type="predicted"/>
<sequence>MTKNEWEKLYGILDNEHSTFLLEYPTMRNEKNKKIRGDAERKVNNSIRLSCTWIQKYGEAFNLLTGGDETSDFGRAIIWDEFVRPNYFGGDMSEFLEKIKKKIASMDKENN</sequence>
<keyword evidence="2" id="KW-1185">Reference proteome</keyword>
<comment type="caution">
    <text evidence="1">The sequence shown here is derived from an EMBL/GenBank/DDBJ whole genome shotgun (WGS) entry which is preliminary data.</text>
</comment>
<name>A0A4Q0P337_9FLAO</name>
<reference evidence="1 2" key="1">
    <citation type="submission" date="2018-07" db="EMBL/GenBank/DDBJ databases">
        <title>Leeuwenhoekiella genomics.</title>
        <authorList>
            <person name="Tahon G."/>
            <person name="Willems A."/>
        </authorList>
    </citation>
    <scope>NUCLEOTIDE SEQUENCE [LARGE SCALE GENOMIC DNA]</scope>
    <source>
        <strain evidence="1 2">LMG 22550</strain>
    </source>
</reference>
<accession>A0A4Q0P337</accession>
<protein>
    <submittedName>
        <fullName evidence="1">Uncharacterized protein</fullName>
    </submittedName>
</protein>
<dbReference type="AlphaFoldDB" id="A0A4Q0P337"/>
<organism evidence="1 2">
    <name type="scientific">Leeuwenhoekiella aequorea</name>
    <dbReference type="NCBI Taxonomy" id="283736"/>
    <lineage>
        <taxon>Bacteria</taxon>
        <taxon>Pseudomonadati</taxon>
        <taxon>Bacteroidota</taxon>
        <taxon>Flavobacteriia</taxon>
        <taxon>Flavobacteriales</taxon>
        <taxon>Flavobacteriaceae</taxon>
        <taxon>Leeuwenhoekiella</taxon>
    </lineage>
</organism>
<gene>
    <name evidence="1" type="ORF">DSM00_2789</name>
</gene>